<organism evidence="4 5">
    <name type="scientific">Acaulospora morrowiae</name>
    <dbReference type="NCBI Taxonomy" id="94023"/>
    <lineage>
        <taxon>Eukaryota</taxon>
        <taxon>Fungi</taxon>
        <taxon>Fungi incertae sedis</taxon>
        <taxon>Mucoromycota</taxon>
        <taxon>Glomeromycotina</taxon>
        <taxon>Glomeromycetes</taxon>
        <taxon>Diversisporales</taxon>
        <taxon>Acaulosporaceae</taxon>
        <taxon>Acaulospora</taxon>
    </lineage>
</organism>
<evidence type="ECO:0000256" key="1">
    <source>
        <dbReference type="ARBA" id="ARBA00004167"/>
    </source>
</evidence>
<accession>A0A9N8W2I1</accession>
<dbReference type="GO" id="GO:0007169">
    <property type="term" value="P:cell surface receptor protein tyrosine kinase signaling pathway"/>
    <property type="evidence" value="ECO:0007669"/>
    <property type="project" value="TreeGrafter"/>
</dbReference>
<keyword evidence="2" id="KW-0067">ATP-binding</keyword>
<evidence type="ECO:0000313" key="4">
    <source>
        <dbReference type="EMBL" id="CAG8468735.1"/>
    </source>
</evidence>
<name>A0A9N8W2I1_9GLOM</name>
<gene>
    <name evidence="4" type="ORF">AMORRO_LOCUS1753</name>
</gene>
<dbReference type="InterPro" id="IPR011009">
    <property type="entry name" value="Kinase-like_dom_sf"/>
</dbReference>
<comment type="caution">
    <text evidence="4">The sequence shown here is derived from an EMBL/GenBank/DDBJ whole genome shotgun (WGS) entry which is preliminary data.</text>
</comment>
<dbReference type="Pfam" id="PF07714">
    <property type="entry name" value="PK_Tyr_Ser-Thr"/>
    <property type="match status" value="1"/>
</dbReference>
<dbReference type="GO" id="GO:0005886">
    <property type="term" value="C:plasma membrane"/>
    <property type="evidence" value="ECO:0007669"/>
    <property type="project" value="TreeGrafter"/>
</dbReference>
<dbReference type="PROSITE" id="PS00107">
    <property type="entry name" value="PROTEIN_KINASE_ATP"/>
    <property type="match status" value="1"/>
</dbReference>
<dbReference type="InterPro" id="IPR001245">
    <property type="entry name" value="Ser-Thr/Tyr_kinase_cat_dom"/>
</dbReference>
<dbReference type="InterPro" id="IPR017441">
    <property type="entry name" value="Protein_kinase_ATP_BS"/>
</dbReference>
<dbReference type="Gene3D" id="3.30.200.20">
    <property type="entry name" value="Phosphorylase Kinase, domain 1"/>
    <property type="match status" value="1"/>
</dbReference>
<protein>
    <submittedName>
        <fullName evidence="4">14362_t:CDS:1</fullName>
    </submittedName>
</protein>
<dbReference type="Gene3D" id="1.10.510.10">
    <property type="entry name" value="Transferase(Phosphotransferase) domain 1"/>
    <property type="match status" value="1"/>
</dbReference>
<evidence type="ECO:0000313" key="5">
    <source>
        <dbReference type="Proteomes" id="UP000789342"/>
    </source>
</evidence>
<keyword evidence="5" id="KW-1185">Reference proteome</keyword>
<dbReference type="InterPro" id="IPR050122">
    <property type="entry name" value="RTK"/>
</dbReference>
<evidence type="ECO:0000259" key="3">
    <source>
        <dbReference type="PROSITE" id="PS50011"/>
    </source>
</evidence>
<feature type="binding site" evidence="2">
    <location>
        <position position="84"/>
    </location>
    <ligand>
        <name>ATP</name>
        <dbReference type="ChEBI" id="CHEBI:30616"/>
    </ligand>
</feature>
<evidence type="ECO:0000256" key="2">
    <source>
        <dbReference type="PROSITE-ProRule" id="PRU10141"/>
    </source>
</evidence>
<dbReference type="InterPro" id="IPR000719">
    <property type="entry name" value="Prot_kinase_dom"/>
</dbReference>
<dbReference type="GO" id="GO:0005524">
    <property type="term" value="F:ATP binding"/>
    <property type="evidence" value="ECO:0007669"/>
    <property type="project" value="UniProtKB-UniRule"/>
</dbReference>
<dbReference type="PROSITE" id="PS50011">
    <property type="entry name" value="PROTEIN_KINASE_DOM"/>
    <property type="match status" value="1"/>
</dbReference>
<dbReference type="PANTHER" id="PTHR24416:SF611">
    <property type="entry name" value="TYROSINE-PROTEIN KINASE TRANSMEMBRANE RECEPTOR ROR"/>
    <property type="match status" value="1"/>
</dbReference>
<dbReference type="OrthoDB" id="2445971at2759"/>
<sequence>MGQMIKMEASYDTLSIMSSVSVRNQRKPLSSGKQWLEKAIEERYVKCIEFSRFKNIQEIGTGAFGKVSRAEWVTGGVKLTVALKSINAFDYSQDNDEIYKEFIKELSNQINFHPYILKFFCVSRKAYFDPHCHDPKIPRNEKSDVFSLGVLLWELSSGRTPFFGKSRQEILSCIAKGGRETPTPGTPSSYVELYVNCWNGNPEKRPSVNRVMAKLAELEEIGWIEEDVPAQPEALTPCVPVVDTQSDSSILQSCDSLTQNSWHQEYTLDMEGIVKHIKNGDLAKLEDSMITFPRGRNIRIDLKKLDKQIDNEGNMLEGVVLACPPKSLINMLNHLSKTLTEDPPMSKKRLLSFICRNIGFMGKNREKEIEIFREVVAWVMKDFKFFDGQEYSPLHHLCDFSVPIYERFDVLISAGIDVNVLDERGLSPFLWVLYKRPLKKSLLRWLGEKGGKPVSEQVFCNHLTATMFTTWGKDDLKSVAAVFYKHKIKITNIKKEQMSLHVYIIKYGLLEQVEKMFEYFWDCYDSRVVNEALKYAEGKKKIYLLDLEKNLKRRRLEFEKNLEV</sequence>
<dbReference type="EMBL" id="CAJVPV010000675">
    <property type="protein sequence ID" value="CAG8468735.1"/>
    <property type="molecule type" value="Genomic_DNA"/>
</dbReference>
<comment type="subcellular location">
    <subcellularLocation>
        <location evidence="1">Membrane</location>
        <topology evidence="1">Single-pass membrane protein</topology>
    </subcellularLocation>
</comment>
<proteinExistence type="predicted"/>
<dbReference type="Proteomes" id="UP000789342">
    <property type="component" value="Unassembled WGS sequence"/>
</dbReference>
<dbReference type="AlphaFoldDB" id="A0A9N8W2I1"/>
<feature type="domain" description="Protein kinase" evidence="3">
    <location>
        <begin position="1"/>
        <end position="218"/>
    </location>
</feature>
<reference evidence="4" key="1">
    <citation type="submission" date="2021-06" db="EMBL/GenBank/DDBJ databases">
        <authorList>
            <person name="Kallberg Y."/>
            <person name="Tangrot J."/>
            <person name="Rosling A."/>
        </authorList>
    </citation>
    <scope>NUCLEOTIDE SEQUENCE</scope>
    <source>
        <strain evidence="4">CL551</strain>
    </source>
</reference>
<keyword evidence="2" id="KW-0547">Nucleotide-binding</keyword>
<dbReference type="SUPFAM" id="SSF56112">
    <property type="entry name" value="Protein kinase-like (PK-like)"/>
    <property type="match status" value="1"/>
</dbReference>
<dbReference type="PANTHER" id="PTHR24416">
    <property type="entry name" value="TYROSINE-PROTEIN KINASE RECEPTOR"/>
    <property type="match status" value="1"/>
</dbReference>
<dbReference type="GO" id="GO:0043235">
    <property type="term" value="C:receptor complex"/>
    <property type="evidence" value="ECO:0007669"/>
    <property type="project" value="TreeGrafter"/>
</dbReference>
<dbReference type="GO" id="GO:0004714">
    <property type="term" value="F:transmembrane receptor protein tyrosine kinase activity"/>
    <property type="evidence" value="ECO:0007669"/>
    <property type="project" value="TreeGrafter"/>
</dbReference>